<dbReference type="Pfam" id="PF09084">
    <property type="entry name" value="NMT1"/>
    <property type="match status" value="1"/>
</dbReference>
<dbReference type="InterPro" id="IPR015168">
    <property type="entry name" value="SsuA/THI5"/>
</dbReference>
<evidence type="ECO:0000313" key="2">
    <source>
        <dbReference type="EMBL" id="AZG48411.1"/>
    </source>
</evidence>
<dbReference type="AlphaFoldDB" id="A0A3G8JTE4"/>
<dbReference type="EMBL" id="CP033972">
    <property type="protein sequence ID" value="AZG48411.1"/>
    <property type="molecule type" value="Genomic_DNA"/>
</dbReference>
<reference evidence="2 3" key="1">
    <citation type="submission" date="2018-11" db="EMBL/GenBank/DDBJ databases">
        <title>Gordonia insulae sp. nov., isolated from an island soil.</title>
        <authorList>
            <person name="Kim Y.S."/>
            <person name="Kim S.B."/>
        </authorList>
    </citation>
    <scope>NUCLEOTIDE SEQUENCE [LARGE SCALE GENOMIC DNA]</scope>
    <source>
        <strain evidence="2 3">MMS17-SY073</strain>
    </source>
</reference>
<evidence type="ECO:0000259" key="1">
    <source>
        <dbReference type="Pfam" id="PF09084"/>
    </source>
</evidence>
<accession>A0A3G8JTE4</accession>
<dbReference type="Gene3D" id="3.40.190.10">
    <property type="entry name" value="Periplasmic binding protein-like II"/>
    <property type="match status" value="2"/>
</dbReference>
<proteinExistence type="predicted"/>
<dbReference type="KEGG" id="gom:D7316_05028"/>
<dbReference type="RefSeq" id="WP_232017069.1">
    <property type="nucleotide sequence ID" value="NZ_CP033972.1"/>
</dbReference>
<protein>
    <submittedName>
        <fullName evidence="2">Aliphatic sulfonates-binding protein</fullName>
    </submittedName>
</protein>
<organism evidence="2 3">
    <name type="scientific">Gordonia insulae</name>
    <dbReference type="NCBI Taxonomy" id="2420509"/>
    <lineage>
        <taxon>Bacteria</taxon>
        <taxon>Bacillati</taxon>
        <taxon>Actinomycetota</taxon>
        <taxon>Actinomycetes</taxon>
        <taxon>Mycobacteriales</taxon>
        <taxon>Gordoniaceae</taxon>
        <taxon>Gordonia</taxon>
    </lineage>
</organism>
<sequence>MNARPRPTALEPTARTPKRVARKPFLTLLTALVVTVGLAACSSQDGPELNTDVPLPTDIPAGTTITVADQQNQIQVLLRASGLEKTLPFTIEYANFTGGPAVLEAFRAGTADVAPVGDVPPIHAASTGQQVPIILGREIKPSSMSLATRPGAPAITSLQDLRGKKIAYAEGTAQQVVVLRALANAGLSTDDVELVRLQLAEFSEALGAKEVDVAPLNEPRLTRYLRDYGPDGASFVDPEVAGTISQGLSYVYARGESLAEPAKAAALRALVTTLVQAFQWTNTHPAEWIKAYYVDDQKVSEADGWKILQSNGTTAIPALDDALIARQQSTIDLLEKADALPEPVTATDLFDLRFAPVVDAAVKRYGATRTPEDVTR</sequence>
<evidence type="ECO:0000313" key="3">
    <source>
        <dbReference type="Proteomes" id="UP000271469"/>
    </source>
</evidence>
<dbReference type="Proteomes" id="UP000271469">
    <property type="component" value="Chromosome"/>
</dbReference>
<keyword evidence="3" id="KW-1185">Reference proteome</keyword>
<gene>
    <name evidence="2" type="primary">ssuA_2</name>
    <name evidence="2" type="ORF">D7316_05028</name>
</gene>
<feature type="domain" description="SsuA/THI5-like" evidence="1">
    <location>
        <begin position="103"/>
        <end position="287"/>
    </location>
</feature>
<name>A0A3G8JTE4_9ACTN</name>
<dbReference type="SUPFAM" id="SSF53850">
    <property type="entry name" value="Periplasmic binding protein-like II"/>
    <property type="match status" value="1"/>
</dbReference>
<dbReference type="PANTHER" id="PTHR30024">
    <property type="entry name" value="ALIPHATIC SULFONATES-BINDING PROTEIN-RELATED"/>
    <property type="match status" value="1"/>
</dbReference>
<dbReference type="PANTHER" id="PTHR30024:SF48">
    <property type="entry name" value="ABC TRANSPORTER SUBSTRATE-BINDING PROTEIN"/>
    <property type="match status" value="1"/>
</dbReference>